<proteinExistence type="predicted"/>
<dbReference type="Proteomes" id="UP000322822">
    <property type="component" value="Chromosome 1"/>
</dbReference>
<feature type="region of interest" description="Disordered" evidence="4">
    <location>
        <begin position="173"/>
        <end position="228"/>
    </location>
</feature>
<dbReference type="InterPro" id="IPR016103">
    <property type="entry name" value="ProQ/FinO"/>
</dbReference>
<evidence type="ECO:0000313" key="6">
    <source>
        <dbReference type="EMBL" id="QET01716.1"/>
    </source>
</evidence>
<feature type="compositionally biased region" description="Basic and acidic residues" evidence="4">
    <location>
        <begin position="34"/>
        <end position="57"/>
    </location>
</feature>
<feature type="compositionally biased region" description="Low complexity" evidence="4">
    <location>
        <begin position="67"/>
        <end position="84"/>
    </location>
</feature>
<evidence type="ECO:0000313" key="7">
    <source>
        <dbReference type="Proteomes" id="UP000322822"/>
    </source>
</evidence>
<dbReference type="Gene3D" id="1.10.1710.10">
    <property type="entry name" value="ProQ/FinO domain"/>
    <property type="match status" value="1"/>
</dbReference>
<name>A0A5P2H1F9_9BURK</name>
<dbReference type="GO" id="GO:0034057">
    <property type="term" value="F:RNA strand-exchange activity"/>
    <property type="evidence" value="ECO:0007669"/>
    <property type="project" value="InterPro"/>
</dbReference>
<organism evidence="6 7">
    <name type="scientific">Cupriavidus pauculus</name>
    <dbReference type="NCBI Taxonomy" id="82633"/>
    <lineage>
        <taxon>Bacteria</taxon>
        <taxon>Pseudomonadati</taxon>
        <taxon>Pseudomonadota</taxon>
        <taxon>Betaproteobacteria</taxon>
        <taxon>Burkholderiales</taxon>
        <taxon>Burkholderiaceae</taxon>
        <taxon>Cupriavidus</taxon>
    </lineage>
</organism>
<feature type="compositionally biased region" description="Pro residues" evidence="4">
    <location>
        <begin position="211"/>
        <end position="220"/>
    </location>
</feature>
<keyword evidence="3" id="KW-0143">Chaperone</keyword>
<dbReference type="SMART" id="SM00945">
    <property type="entry name" value="ProQ"/>
    <property type="match status" value="1"/>
</dbReference>
<dbReference type="PANTHER" id="PTHR38106">
    <property type="entry name" value="RNA CHAPERONE PROQ"/>
    <property type="match status" value="1"/>
</dbReference>
<dbReference type="AlphaFoldDB" id="A0A5P2H1F9"/>
<gene>
    <name evidence="6" type="ORF">FOB72_06425</name>
</gene>
<reference evidence="6 7" key="1">
    <citation type="submission" date="2019-09" db="EMBL/GenBank/DDBJ databases">
        <title>FDA dAtabase for Regulatory Grade micrObial Sequences (FDA-ARGOS): Supporting development and validation of Infectious Disease Dx tests.</title>
        <authorList>
            <person name="Sciortino C."/>
            <person name="Tallon L."/>
            <person name="Sadzewicz L."/>
            <person name="Vavikolanu K."/>
            <person name="Mehta A."/>
            <person name="Aluvathingal J."/>
            <person name="Nadendla S."/>
            <person name="Nandy P."/>
            <person name="Geyer C."/>
            <person name="Yan Y."/>
            <person name="Sichtig H."/>
        </authorList>
    </citation>
    <scope>NUCLEOTIDE SEQUENCE [LARGE SCALE GENOMIC DNA]</scope>
    <source>
        <strain evidence="6 7">FDAARGOS_664</strain>
    </source>
</reference>
<dbReference type="RefSeq" id="WP_150371766.1">
    <property type="nucleotide sequence ID" value="NZ_CP044065.1"/>
</dbReference>
<evidence type="ECO:0000256" key="3">
    <source>
        <dbReference type="ARBA" id="ARBA00023186"/>
    </source>
</evidence>
<feature type="compositionally biased region" description="Basic and acidic residues" evidence="4">
    <location>
        <begin position="12"/>
        <end position="23"/>
    </location>
</feature>
<keyword evidence="1" id="KW-0963">Cytoplasm</keyword>
<dbReference type="InterPro" id="IPR036442">
    <property type="entry name" value="ProQ/FinO_sf"/>
</dbReference>
<protein>
    <submittedName>
        <fullName evidence="6">Prop effector</fullName>
    </submittedName>
</protein>
<dbReference type="SUPFAM" id="SSF48657">
    <property type="entry name" value="FinO-like"/>
    <property type="match status" value="1"/>
</dbReference>
<feature type="region of interest" description="Disordered" evidence="4">
    <location>
        <begin position="1"/>
        <end position="84"/>
    </location>
</feature>
<evidence type="ECO:0000256" key="1">
    <source>
        <dbReference type="ARBA" id="ARBA00022490"/>
    </source>
</evidence>
<dbReference type="OrthoDB" id="7025208at2"/>
<sequence>MGFEQLAALKAKLTEQAKNEARAKAPRPSRRPPLARDAKDARAAQDGQNARDARDVKGGSGGKRTKPAGAQGNAPKAAKPGAPVDPVVRTFGKLQKRFPIAFPKNPAPKVPLKIGIFEDVLAHATELGLTEAELRDAIRTWCRGARYWACLTVGAQRVDLDGQPVGAVTEADARRSKQLLSGRPKQGPAKGKAKAPAKSAAAEPATAATPPVEPSQPDPAQPESSGDA</sequence>
<dbReference type="GO" id="GO:0010608">
    <property type="term" value="P:post-transcriptional regulation of gene expression"/>
    <property type="evidence" value="ECO:0007669"/>
    <property type="project" value="InterPro"/>
</dbReference>
<feature type="domain" description="ProQ/FinO" evidence="5">
    <location>
        <begin position="82"/>
        <end position="196"/>
    </location>
</feature>
<dbReference type="GO" id="GO:0033592">
    <property type="term" value="F:RNA strand annealing activity"/>
    <property type="evidence" value="ECO:0007669"/>
    <property type="project" value="InterPro"/>
</dbReference>
<dbReference type="GO" id="GO:0005829">
    <property type="term" value="C:cytosol"/>
    <property type="evidence" value="ECO:0007669"/>
    <property type="project" value="TreeGrafter"/>
</dbReference>
<dbReference type="InterPro" id="IPR023529">
    <property type="entry name" value="ProQ"/>
</dbReference>
<evidence type="ECO:0000256" key="2">
    <source>
        <dbReference type="ARBA" id="ARBA00022884"/>
    </source>
</evidence>
<dbReference type="PANTHER" id="PTHR38106:SF1">
    <property type="entry name" value="RNA CHAPERONE PROQ"/>
    <property type="match status" value="1"/>
</dbReference>
<accession>A0A5P2H1F9</accession>
<feature type="compositionally biased region" description="Low complexity" evidence="4">
    <location>
        <begin position="184"/>
        <end position="210"/>
    </location>
</feature>
<evidence type="ECO:0000256" key="4">
    <source>
        <dbReference type="SAM" id="MobiDB-lite"/>
    </source>
</evidence>
<evidence type="ECO:0000259" key="5">
    <source>
        <dbReference type="SMART" id="SM00945"/>
    </source>
</evidence>
<keyword evidence="2" id="KW-0694">RNA-binding</keyword>
<dbReference type="Pfam" id="PF04352">
    <property type="entry name" value="ProQ"/>
    <property type="match status" value="1"/>
</dbReference>
<dbReference type="EMBL" id="CP044065">
    <property type="protein sequence ID" value="QET01716.1"/>
    <property type="molecule type" value="Genomic_DNA"/>
</dbReference>